<sequence>MLAGRVLVSQPDRPGQAERHPQPARPLCSAVAALCPPSLAMATAARMGRPQRGPRDSGCSRPRWRAQLGLLQRNPLGDGDGSGSGSGSTSDVVMLLMSPASAWVGRLRSAALSSAAGLTEASRRKRTSSRAPSTSAA</sequence>
<evidence type="ECO:0000256" key="1">
    <source>
        <dbReference type="SAM" id="MobiDB-lite"/>
    </source>
</evidence>
<feature type="region of interest" description="Disordered" evidence="1">
    <location>
        <begin position="1"/>
        <end position="25"/>
    </location>
</feature>
<protein>
    <submittedName>
        <fullName evidence="2">Uncharacterized protein</fullName>
    </submittedName>
</protein>
<dbReference type="AlphaFoldDB" id="A0A0D2WHS6"/>
<dbReference type="EMBL" id="KE346360">
    <property type="protein sequence ID" value="KJE88363.1"/>
    <property type="molecule type" value="Genomic_DNA"/>
</dbReference>
<organism evidence="2 3">
    <name type="scientific">Capsaspora owczarzaki (strain ATCC 30864)</name>
    <dbReference type="NCBI Taxonomy" id="595528"/>
    <lineage>
        <taxon>Eukaryota</taxon>
        <taxon>Filasterea</taxon>
        <taxon>Capsaspora</taxon>
    </lineage>
</organism>
<evidence type="ECO:0000313" key="2">
    <source>
        <dbReference type="EMBL" id="KJE88363.1"/>
    </source>
</evidence>
<evidence type="ECO:0000313" key="3">
    <source>
        <dbReference type="Proteomes" id="UP000008743"/>
    </source>
</evidence>
<dbReference type="Proteomes" id="UP000008743">
    <property type="component" value="Unassembled WGS sequence"/>
</dbReference>
<reference evidence="3" key="1">
    <citation type="submission" date="2011-02" db="EMBL/GenBank/DDBJ databases">
        <title>The Genome Sequence of Capsaspora owczarzaki ATCC 30864.</title>
        <authorList>
            <person name="Russ C."/>
            <person name="Cuomo C."/>
            <person name="Burger G."/>
            <person name="Gray M.W."/>
            <person name="Holland P.W.H."/>
            <person name="King N."/>
            <person name="Lang F.B.F."/>
            <person name="Roger A.J."/>
            <person name="Ruiz-Trillo I."/>
            <person name="Young S.K."/>
            <person name="Zeng Q."/>
            <person name="Gargeya S."/>
            <person name="Alvarado L."/>
            <person name="Berlin A."/>
            <person name="Chapman S.B."/>
            <person name="Chen Z."/>
            <person name="Freedman E."/>
            <person name="Gellesch M."/>
            <person name="Goldberg J."/>
            <person name="Griggs A."/>
            <person name="Gujja S."/>
            <person name="Heilman E."/>
            <person name="Heiman D."/>
            <person name="Howarth C."/>
            <person name="Mehta T."/>
            <person name="Neiman D."/>
            <person name="Pearson M."/>
            <person name="Roberts A."/>
            <person name="Saif S."/>
            <person name="Shea T."/>
            <person name="Shenoy N."/>
            <person name="Sisk P."/>
            <person name="Stolte C."/>
            <person name="Sykes S."/>
            <person name="White J."/>
            <person name="Yandava C."/>
            <person name="Haas B."/>
            <person name="Nusbaum C."/>
            <person name="Birren B."/>
        </authorList>
    </citation>
    <scope>NUCLEOTIDE SEQUENCE</scope>
    <source>
        <strain evidence="3">ATCC 30864</strain>
    </source>
</reference>
<keyword evidence="3" id="KW-1185">Reference proteome</keyword>
<feature type="region of interest" description="Disordered" evidence="1">
    <location>
        <begin position="114"/>
        <end position="137"/>
    </location>
</feature>
<feature type="region of interest" description="Disordered" evidence="1">
    <location>
        <begin position="44"/>
        <end position="91"/>
    </location>
</feature>
<dbReference type="InParanoid" id="A0A0D2WHS6"/>
<name>A0A0D2WHS6_CAPO3</name>
<accession>A0A0D2WHS6</accession>
<gene>
    <name evidence="2" type="ORF">CAOG_009256</name>
</gene>
<proteinExistence type="predicted"/>